<sequence>MVADLRITGHPPSTTCRLRVIALQWHAYPHQRLRLWMAQDDGPGRGRAMATTRALRSARPADAVSTPTLASSPVGRGDPDDAVPSSPIGALDLNADNVHSDDDDASGTGEGGQQGDGDDGGATARHDSAARTARRRPPLPASLSAAVAPFSLPRAVRPLGRSLRAQDAATAAVAEDRENVPPSTHGPGPGHAPDKPWTAATPRNSVEDLLARTPMTASLMPRLAATAPRPQTAVRADDPLNPFDMSTPAARRRPRNAGIGTHAWLPAQVVGTASAAVAAASQRAQLTPRAQRSAYTDGGAGSPDTVLWRLRQTPRDISSDERSQRALDGRGAGSMTLPAAASTTTTSAASTARAAQAAAAGWTSDSSSDDGWAPDARRPPPAPRSPRAAAPARATDPKPSRRPEPLFQFAMSVLAERGTTAAPGIALAPDVFAQSMAALRAGPTASTASASAGSVRLGAMVPTAMQNAVPSLFGHLSESDESDGAENSGRRALSKRPASQEDGDEQALRDAAIAFSVVSTERRGRAIEDAADNPFSVSHERHDRLAGGDASPDPLAVHKRVRDVRHAVGLPADDGPKLPRVRAVEPPSHLFAQLMSPPAANRGHRSSHPIPSASGVFSDP</sequence>
<evidence type="ECO:0000313" key="2">
    <source>
        <dbReference type="EMBL" id="RKP03830.1"/>
    </source>
</evidence>
<reference evidence="3" key="1">
    <citation type="journal article" date="2018" name="Nat. Microbiol.">
        <title>Leveraging single-cell genomics to expand the fungal tree of life.</title>
        <authorList>
            <person name="Ahrendt S.R."/>
            <person name="Quandt C.A."/>
            <person name="Ciobanu D."/>
            <person name="Clum A."/>
            <person name="Salamov A."/>
            <person name="Andreopoulos B."/>
            <person name="Cheng J.F."/>
            <person name="Woyke T."/>
            <person name="Pelin A."/>
            <person name="Henrissat B."/>
            <person name="Reynolds N.K."/>
            <person name="Benny G.L."/>
            <person name="Smith M.E."/>
            <person name="James T.Y."/>
            <person name="Grigoriev I.V."/>
        </authorList>
    </citation>
    <scope>NUCLEOTIDE SEQUENCE [LARGE SCALE GENOMIC DNA]</scope>
    <source>
        <strain evidence="3">ATCC 52028</strain>
    </source>
</reference>
<accession>A0A4P9XFB6</accession>
<feature type="compositionally biased region" description="Basic and acidic residues" evidence="1">
    <location>
        <begin position="313"/>
        <end position="328"/>
    </location>
</feature>
<dbReference type="Proteomes" id="UP000274922">
    <property type="component" value="Unassembled WGS sequence"/>
</dbReference>
<protein>
    <submittedName>
        <fullName evidence="2">Uncharacterized protein</fullName>
    </submittedName>
</protein>
<name>A0A4P9XFB6_9FUNG</name>
<feature type="region of interest" description="Disordered" evidence="1">
    <location>
        <begin position="569"/>
        <end position="620"/>
    </location>
</feature>
<evidence type="ECO:0000313" key="3">
    <source>
        <dbReference type="Proteomes" id="UP000274922"/>
    </source>
</evidence>
<feature type="region of interest" description="Disordered" evidence="1">
    <location>
        <begin position="40"/>
        <end position="141"/>
    </location>
</feature>
<feature type="region of interest" description="Disordered" evidence="1">
    <location>
        <begin position="283"/>
        <end position="404"/>
    </location>
</feature>
<feature type="region of interest" description="Disordered" evidence="1">
    <location>
        <begin position="529"/>
        <end position="554"/>
    </location>
</feature>
<keyword evidence="3" id="KW-1185">Reference proteome</keyword>
<feature type="region of interest" description="Disordered" evidence="1">
    <location>
        <begin position="167"/>
        <end position="200"/>
    </location>
</feature>
<dbReference type="EMBL" id="ML014117">
    <property type="protein sequence ID" value="RKP03830.1"/>
    <property type="molecule type" value="Genomic_DNA"/>
</dbReference>
<feature type="region of interest" description="Disordered" evidence="1">
    <location>
        <begin position="474"/>
        <end position="507"/>
    </location>
</feature>
<feature type="region of interest" description="Disordered" evidence="1">
    <location>
        <begin position="224"/>
        <end position="254"/>
    </location>
</feature>
<feature type="compositionally biased region" description="Low complexity" evidence="1">
    <location>
        <begin position="339"/>
        <end position="374"/>
    </location>
</feature>
<proteinExistence type="predicted"/>
<organism evidence="2 3">
    <name type="scientific">Caulochytrium protostelioides</name>
    <dbReference type="NCBI Taxonomy" id="1555241"/>
    <lineage>
        <taxon>Eukaryota</taxon>
        <taxon>Fungi</taxon>
        <taxon>Fungi incertae sedis</taxon>
        <taxon>Chytridiomycota</taxon>
        <taxon>Chytridiomycota incertae sedis</taxon>
        <taxon>Chytridiomycetes</taxon>
        <taxon>Caulochytriales</taxon>
        <taxon>Caulochytriaceae</taxon>
        <taxon>Caulochytrium</taxon>
    </lineage>
</organism>
<feature type="compositionally biased region" description="Basic and acidic residues" evidence="1">
    <location>
        <begin position="395"/>
        <end position="404"/>
    </location>
</feature>
<gene>
    <name evidence="2" type="ORF">CXG81DRAFT_16665</name>
</gene>
<feature type="compositionally biased region" description="Low complexity" evidence="1">
    <location>
        <begin position="385"/>
        <end position="394"/>
    </location>
</feature>
<dbReference type="AlphaFoldDB" id="A0A4P9XFB6"/>
<evidence type="ECO:0000256" key="1">
    <source>
        <dbReference type="SAM" id="MobiDB-lite"/>
    </source>
</evidence>